<sequence>MKNSTTISIDLAKTVFQVALFNKYGVLKSNNKMSQAKMVQFIAQHPEATICMEACGTAHYWGRRFQQNGHKVLLVPAHIAAKYRTGNKNDANDALAIYESIKRPKTYFVQVKNLDQQDLASLLKLRQGYVKQRTQTANRIRGLGLEYGVKIPQGIAKIRKNLPRFLEDAENELTTSSRFILRNLLDQLLLLDSQVEEATNKLVARAKKVPVCSRLIALPGVAWIIASALVKIPQGIAKIRKNLPRFLEDAENELTTSSRFILRNLLDQLLLLDSQVEEATNKLVARAKKVPVCSRLIALPGVAWIIASALYARLGDGSAYKCGRDASASVGVVPAHSGTGGNNKLLGITKRGDRCLRSLLVHGARSVVSRIKDKQDGLSCWIREQLSKNHLNKTAVAYANKLVRMAWAILKSGEDYRTPLAQ</sequence>
<evidence type="ECO:0000313" key="4">
    <source>
        <dbReference type="Proteomes" id="UP001500021"/>
    </source>
</evidence>
<reference evidence="3 4" key="1">
    <citation type="journal article" date="2019" name="Int. J. Syst. Evol. Microbiol.">
        <title>The Global Catalogue of Microorganisms (GCM) 10K type strain sequencing project: providing services to taxonomists for standard genome sequencing and annotation.</title>
        <authorList>
            <consortium name="The Broad Institute Genomics Platform"/>
            <consortium name="The Broad Institute Genome Sequencing Center for Infectious Disease"/>
            <person name="Wu L."/>
            <person name="Ma J."/>
        </authorList>
    </citation>
    <scope>NUCLEOTIDE SEQUENCE [LARGE SCALE GENOMIC DNA]</scope>
    <source>
        <strain evidence="3 4">JCM 15608</strain>
    </source>
</reference>
<dbReference type="NCBIfam" id="NF033542">
    <property type="entry name" value="transpos_IS110"/>
    <property type="match status" value="1"/>
</dbReference>
<evidence type="ECO:0000313" key="3">
    <source>
        <dbReference type="EMBL" id="GAA0810978.1"/>
    </source>
</evidence>
<dbReference type="Pfam" id="PF01548">
    <property type="entry name" value="DEDD_Tnp_IS110"/>
    <property type="match status" value="1"/>
</dbReference>
<dbReference type="EMBL" id="BAAAFA010000001">
    <property type="protein sequence ID" value="GAA0810978.1"/>
    <property type="molecule type" value="Genomic_DNA"/>
</dbReference>
<feature type="domain" description="Transposase IS110-like N-terminal" evidence="1">
    <location>
        <begin position="9"/>
        <end position="143"/>
    </location>
</feature>
<comment type="caution">
    <text evidence="3">The sequence shown here is derived from an EMBL/GenBank/DDBJ whole genome shotgun (WGS) entry which is preliminary data.</text>
</comment>
<dbReference type="Proteomes" id="UP001500021">
    <property type="component" value="Unassembled WGS sequence"/>
</dbReference>
<dbReference type="Pfam" id="PF02371">
    <property type="entry name" value="Transposase_20"/>
    <property type="match status" value="1"/>
</dbReference>
<evidence type="ECO:0008006" key="5">
    <source>
        <dbReference type="Google" id="ProtNLM"/>
    </source>
</evidence>
<accession>A0ABN1L2R0</accession>
<evidence type="ECO:0000259" key="1">
    <source>
        <dbReference type="Pfam" id="PF01548"/>
    </source>
</evidence>
<dbReference type="PANTHER" id="PTHR33055">
    <property type="entry name" value="TRANSPOSASE FOR INSERTION SEQUENCE ELEMENT IS1111A"/>
    <property type="match status" value="1"/>
</dbReference>
<organism evidence="3 4">
    <name type="scientific">Colwellia asteriadis</name>
    <dbReference type="NCBI Taxonomy" id="517723"/>
    <lineage>
        <taxon>Bacteria</taxon>
        <taxon>Pseudomonadati</taxon>
        <taxon>Pseudomonadota</taxon>
        <taxon>Gammaproteobacteria</taxon>
        <taxon>Alteromonadales</taxon>
        <taxon>Colwelliaceae</taxon>
        <taxon>Colwellia</taxon>
    </lineage>
</organism>
<protein>
    <recommendedName>
        <fullName evidence="5">Transposase</fullName>
    </recommendedName>
</protein>
<evidence type="ECO:0000259" key="2">
    <source>
        <dbReference type="Pfam" id="PF02371"/>
    </source>
</evidence>
<dbReference type="PANTHER" id="PTHR33055:SF3">
    <property type="entry name" value="PUTATIVE TRANSPOSASE FOR IS117-RELATED"/>
    <property type="match status" value="1"/>
</dbReference>
<gene>
    <name evidence="3" type="ORF">GCM10009111_02770</name>
</gene>
<dbReference type="RefSeq" id="WP_343814087.1">
    <property type="nucleotide sequence ID" value="NZ_BAAAFA010000001.1"/>
</dbReference>
<dbReference type="InterPro" id="IPR047650">
    <property type="entry name" value="Transpos_IS110"/>
</dbReference>
<dbReference type="InterPro" id="IPR002525">
    <property type="entry name" value="Transp_IS110-like_N"/>
</dbReference>
<keyword evidence="4" id="KW-1185">Reference proteome</keyword>
<feature type="domain" description="Transposase IS116/IS110/IS902 C-terminal" evidence="2">
    <location>
        <begin position="294"/>
        <end position="372"/>
    </location>
</feature>
<dbReference type="InterPro" id="IPR003346">
    <property type="entry name" value="Transposase_20"/>
</dbReference>
<name>A0ABN1L2R0_9GAMM</name>
<proteinExistence type="predicted"/>